<evidence type="ECO:0000256" key="2">
    <source>
        <dbReference type="ARBA" id="ARBA00023125"/>
    </source>
</evidence>
<dbReference type="PANTHER" id="PTHR30349:SF41">
    <property type="entry name" value="INTEGRASE_RECOMBINASE PROTEIN MJ0367-RELATED"/>
    <property type="match status" value="1"/>
</dbReference>
<evidence type="ECO:0000256" key="1">
    <source>
        <dbReference type="ARBA" id="ARBA00008857"/>
    </source>
</evidence>
<dbReference type="SUPFAM" id="SSF56349">
    <property type="entry name" value="DNA breaking-rejoining enzymes"/>
    <property type="match status" value="1"/>
</dbReference>
<dbReference type="PANTHER" id="PTHR30349">
    <property type="entry name" value="PHAGE INTEGRASE-RELATED"/>
    <property type="match status" value="1"/>
</dbReference>
<evidence type="ECO:0000259" key="4">
    <source>
        <dbReference type="PROSITE" id="PS51898"/>
    </source>
</evidence>
<protein>
    <submittedName>
        <fullName evidence="5">Tyrosine-type recombinase/integrase</fullName>
    </submittedName>
</protein>
<organism evidence="5 6">
    <name type="scientific">Paludisphaera mucosa</name>
    <dbReference type="NCBI Taxonomy" id="3030827"/>
    <lineage>
        <taxon>Bacteria</taxon>
        <taxon>Pseudomonadati</taxon>
        <taxon>Planctomycetota</taxon>
        <taxon>Planctomycetia</taxon>
        <taxon>Isosphaerales</taxon>
        <taxon>Isosphaeraceae</taxon>
        <taxon>Paludisphaera</taxon>
    </lineage>
</organism>
<accession>A0ABT6FEI2</accession>
<dbReference type="InterPro" id="IPR002104">
    <property type="entry name" value="Integrase_catalytic"/>
</dbReference>
<comment type="caution">
    <text evidence="5">The sequence shown here is derived from an EMBL/GenBank/DDBJ whole genome shotgun (WGS) entry which is preliminary data.</text>
</comment>
<sequence>MGRVSYYLRNGSWHIYYRDGERQVRRRVAPTEEEAARIAAQVNSQLLSAAPTLLAFTPLGVAELRRRFLDHHELVQRSSLATLSRYRAATRYLEDYAAGLSPAAAMAHELRPQAFVAHLRSLSVAPNGHPNTARRPLRDKGVRYILECCRSMYGFAARMRHLPPYAGNPFAELRLDRMKLEDAKPVFVFDEAAELAFFRAADDWAFAVHFTLAKTGMRPGELAHLLVEDVDLDAGWLHVRNRPALGWRIKTGKDRSLPLIEELVEVLRRVIGARPAGPIFLRRRYDPGSSPAGASDQSALVRLLEKRAAAEADLAGRALTRAERARVARGVWRDAGAIDPDQARTAFLQTTRAMGLAGATCPKSWRHTFATLLQDANVDPLIRQVTLGHQPGSPGSGALGMTGVYTHSRPETQRREILRALRLWPLSLQHARDRARVG</sequence>
<dbReference type="Proteomes" id="UP001216907">
    <property type="component" value="Unassembled WGS sequence"/>
</dbReference>
<dbReference type="InterPro" id="IPR013762">
    <property type="entry name" value="Integrase-like_cat_sf"/>
</dbReference>
<evidence type="ECO:0000313" key="6">
    <source>
        <dbReference type="Proteomes" id="UP001216907"/>
    </source>
</evidence>
<dbReference type="InterPro" id="IPR011010">
    <property type="entry name" value="DNA_brk_join_enz"/>
</dbReference>
<proteinExistence type="inferred from homology"/>
<keyword evidence="3" id="KW-0233">DNA recombination</keyword>
<dbReference type="EMBL" id="JARRAG010000002">
    <property type="protein sequence ID" value="MDG3005899.1"/>
    <property type="molecule type" value="Genomic_DNA"/>
</dbReference>
<dbReference type="RefSeq" id="WP_277862219.1">
    <property type="nucleotide sequence ID" value="NZ_JARRAG010000002.1"/>
</dbReference>
<keyword evidence="6" id="KW-1185">Reference proteome</keyword>
<gene>
    <name evidence="5" type="ORF">PZE19_19125</name>
</gene>
<dbReference type="PROSITE" id="PS51898">
    <property type="entry name" value="TYR_RECOMBINASE"/>
    <property type="match status" value="1"/>
</dbReference>
<dbReference type="Pfam" id="PF00589">
    <property type="entry name" value="Phage_integrase"/>
    <property type="match status" value="1"/>
</dbReference>
<name>A0ABT6FEI2_9BACT</name>
<evidence type="ECO:0000313" key="5">
    <source>
        <dbReference type="EMBL" id="MDG3005899.1"/>
    </source>
</evidence>
<feature type="domain" description="Tyr recombinase" evidence="4">
    <location>
        <begin position="183"/>
        <end position="418"/>
    </location>
</feature>
<dbReference type="InterPro" id="IPR050090">
    <property type="entry name" value="Tyrosine_recombinase_XerCD"/>
</dbReference>
<comment type="similarity">
    <text evidence="1">Belongs to the 'phage' integrase family.</text>
</comment>
<reference evidence="5 6" key="1">
    <citation type="submission" date="2023-03" db="EMBL/GenBank/DDBJ databases">
        <title>Paludisphaera mucosa sp. nov. a novel planctomycete from northern fen.</title>
        <authorList>
            <person name="Ivanova A."/>
        </authorList>
    </citation>
    <scope>NUCLEOTIDE SEQUENCE [LARGE SCALE GENOMIC DNA]</scope>
    <source>
        <strain evidence="5 6">Pla2</strain>
    </source>
</reference>
<keyword evidence="2" id="KW-0238">DNA-binding</keyword>
<evidence type="ECO:0000256" key="3">
    <source>
        <dbReference type="ARBA" id="ARBA00023172"/>
    </source>
</evidence>
<dbReference type="Gene3D" id="1.10.443.10">
    <property type="entry name" value="Intergrase catalytic core"/>
    <property type="match status" value="1"/>
</dbReference>